<dbReference type="AlphaFoldDB" id="B4GM39"/>
<dbReference type="PhylomeDB" id="B4GM39"/>
<feature type="region of interest" description="Disordered" evidence="1">
    <location>
        <begin position="166"/>
        <end position="228"/>
    </location>
</feature>
<dbReference type="OrthoDB" id="5970631at2759"/>
<dbReference type="STRING" id="7234.B4GM39"/>
<dbReference type="Proteomes" id="UP000008744">
    <property type="component" value="Unassembled WGS sequence"/>
</dbReference>
<feature type="compositionally biased region" description="Basic and acidic residues" evidence="1">
    <location>
        <begin position="167"/>
        <end position="182"/>
    </location>
</feature>
<dbReference type="Pfam" id="PF08513">
    <property type="entry name" value="LisH"/>
    <property type="match status" value="1"/>
</dbReference>
<evidence type="ECO:0000313" key="2">
    <source>
        <dbReference type="EMBL" id="EDW38613.1"/>
    </source>
</evidence>
<dbReference type="SMART" id="SM00667">
    <property type="entry name" value="LisH"/>
    <property type="match status" value="1"/>
</dbReference>
<feature type="compositionally biased region" description="Basic and acidic residues" evidence="1">
    <location>
        <begin position="335"/>
        <end position="352"/>
    </location>
</feature>
<dbReference type="OMA" id="LVMRDWK"/>
<dbReference type="PROSITE" id="PS50896">
    <property type="entry name" value="LISH"/>
    <property type="match status" value="1"/>
</dbReference>
<proteinExistence type="predicted"/>
<feature type="region of interest" description="Disordered" evidence="1">
    <location>
        <begin position="285"/>
        <end position="415"/>
    </location>
</feature>
<feature type="compositionally biased region" description="Basic and acidic residues" evidence="1">
    <location>
        <begin position="292"/>
        <end position="306"/>
    </location>
</feature>
<reference evidence="2 3" key="1">
    <citation type="journal article" date="2007" name="Nature">
        <title>Evolution of genes and genomes on the Drosophila phylogeny.</title>
        <authorList>
            <consortium name="Drosophila 12 Genomes Consortium"/>
            <person name="Clark A.G."/>
            <person name="Eisen M.B."/>
            <person name="Smith D.R."/>
            <person name="Bergman C.M."/>
            <person name="Oliver B."/>
            <person name="Markow T.A."/>
            <person name="Kaufman T.C."/>
            <person name="Kellis M."/>
            <person name="Gelbart W."/>
            <person name="Iyer V.N."/>
            <person name="Pollard D.A."/>
            <person name="Sackton T.B."/>
            <person name="Larracuente A.M."/>
            <person name="Singh N.D."/>
            <person name="Abad J.P."/>
            <person name="Abt D.N."/>
            <person name="Adryan B."/>
            <person name="Aguade M."/>
            <person name="Akashi H."/>
            <person name="Anderson W.W."/>
            <person name="Aquadro C.F."/>
            <person name="Ardell D.H."/>
            <person name="Arguello R."/>
            <person name="Artieri C.G."/>
            <person name="Barbash D.A."/>
            <person name="Barker D."/>
            <person name="Barsanti P."/>
            <person name="Batterham P."/>
            <person name="Batzoglou S."/>
            <person name="Begun D."/>
            <person name="Bhutkar A."/>
            <person name="Blanco E."/>
            <person name="Bosak S.A."/>
            <person name="Bradley R.K."/>
            <person name="Brand A.D."/>
            <person name="Brent M.R."/>
            <person name="Brooks A.N."/>
            <person name="Brown R.H."/>
            <person name="Butlin R.K."/>
            <person name="Caggese C."/>
            <person name="Calvi B.R."/>
            <person name="Bernardo de Carvalho A."/>
            <person name="Caspi A."/>
            <person name="Castrezana S."/>
            <person name="Celniker S.E."/>
            <person name="Chang J.L."/>
            <person name="Chapple C."/>
            <person name="Chatterji S."/>
            <person name="Chinwalla A."/>
            <person name="Civetta A."/>
            <person name="Clifton S.W."/>
            <person name="Comeron J.M."/>
            <person name="Costello J.C."/>
            <person name="Coyne J.A."/>
            <person name="Daub J."/>
            <person name="David R.G."/>
            <person name="Delcher A.L."/>
            <person name="Delehaunty K."/>
            <person name="Do C.B."/>
            <person name="Ebling H."/>
            <person name="Edwards K."/>
            <person name="Eickbush T."/>
            <person name="Evans J.D."/>
            <person name="Filipski A."/>
            <person name="Findeiss S."/>
            <person name="Freyhult E."/>
            <person name="Fulton L."/>
            <person name="Fulton R."/>
            <person name="Garcia A.C."/>
            <person name="Gardiner A."/>
            <person name="Garfield D.A."/>
            <person name="Garvin B.E."/>
            <person name="Gibson G."/>
            <person name="Gilbert D."/>
            <person name="Gnerre S."/>
            <person name="Godfrey J."/>
            <person name="Good R."/>
            <person name="Gotea V."/>
            <person name="Gravely B."/>
            <person name="Greenberg A.J."/>
            <person name="Griffiths-Jones S."/>
            <person name="Gross S."/>
            <person name="Guigo R."/>
            <person name="Gustafson E.A."/>
            <person name="Haerty W."/>
            <person name="Hahn M.W."/>
            <person name="Halligan D.L."/>
            <person name="Halpern A.L."/>
            <person name="Halter G.M."/>
            <person name="Han M.V."/>
            <person name="Heger A."/>
            <person name="Hillier L."/>
            <person name="Hinrichs A.S."/>
            <person name="Holmes I."/>
            <person name="Hoskins R.A."/>
            <person name="Hubisz M.J."/>
            <person name="Hultmark D."/>
            <person name="Huntley M.A."/>
            <person name="Jaffe D.B."/>
            <person name="Jagadeeshan S."/>
            <person name="Jeck W.R."/>
            <person name="Johnson J."/>
            <person name="Jones C.D."/>
            <person name="Jordan W.C."/>
            <person name="Karpen G.H."/>
            <person name="Kataoka E."/>
            <person name="Keightley P.D."/>
            <person name="Kheradpour P."/>
            <person name="Kirkness E.F."/>
            <person name="Koerich L.B."/>
            <person name="Kristiansen K."/>
            <person name="Kudrna D."/>
            <person name="Kulathinal R.J."/>
            <person name="Kumar S."/>
            <person name="Kwok R."/>
            <person name="Lander E."/>
            <person name="Langley C.H."/>
            <person name="Lapoint R."/>
            <person name="Lazzaro B.P."/>
            <person name="Lee S.J."/>
            <person name="Levesque L."/>
            <person name="Li R."/>
            <person name="Lin C.F."/>
            <person name="Lin M.F."/>
            <person name="Lindblad-Toh K."/>
            <person name="Llopart A."/>
            <person name="Long M."/>
            <person name="Low L."/>
            <person name="Lozovsky E."/>
            <person name="Lu J."/>
            <person name="Luo M."/>
            <person name="Machado C.A."/>
            <person name="Makalowski W."/>
            <person name="Marzo M."/>
            <person name="Matsuda M."/>
            <person name="Matzkin L."/>
            <person name="McAllister B."/>
            <person name="McBride C.S."/>
            <person name="McKernan B."/>
            <person name="McKernan K."/>
            <person name="Mendez-Lago M."/>
            <person name="Minx P."/>
            <person name="Mollenhauer M.U."/>
            <person name="Montooth K."/>
            <person name="Mount S.M."/>
            <person name="Mu X."/>
            <person name="Myers E."/>
            <person name="Negre B."/>
            <person name="Newfeld S."/>
            <person name="Nielsen R."/>
            <person name="Noor M.A."/>
            <person name="O'Grady P."/>
            <person name="Pachter L."/>
            <person name="Papaceit M."/>
            <person name="Parisi M.J."/>
            <person name="Parisi M."/>
            <person name="Parts L."/>
            <person name="Pedersen J.S."/>
            <person name="Pesole G."/>
            <person name="Phillippy A.M."/>
            <person name="Ponting C.P."/>
            <person name="Pop M."/>
            <person name="Porcelli D."/>
            <person name="Powell J.R."/>
            <person name="Prohaska S."/>
            <person name="Pruitt K."/>
            <person name="Puig M."/>
            <person name="Quesneville H."/>
            <person name="Ram K.R."/>
            <person name="Rand D."/>
            <person name="Rasmussen M.D."/>
            <person name="Reed L.K."/>
            <person name="Reenan R."/>
            <person name="Reily A."/>
            <person name="Remington K.A."/>
            <person name="Rieger T.T."/>
            <person name="Ritchie M.G."/>
            <person name="Robin C."/>
            <person name="Rogers Y.H."/>
            <person name="Rohde C."/>
            <person name="Rozas J."/>
            <person name="Rubenfield M.J."/>
            <person name="Ruiz A."/>
            <person name="Russo S."/>
            <person name="Salzberg S.L."/>
            <person name="Sanchez-Gracia A."/>
            <person name="Saranga D.J."/>
            <person name="Sato H."/>
            <person name="Schaeffer S.W."/>
            <person name="Schatz M.C."/>
            <person name="Schlenke T."/>
            <person name="Schwartz R."/>
            <person name="Segarra C."/>
            <person name="Singh R.S."/>
            <person name="Sirot L."/>
            <person name="Sirota M."/>
            <person name="Sisneros N.B."/>
            <person name="Smith C.D."/>
            <person name="Smith T.F."/>
            <person name="Spieth J."/>
            <person name="Stage D.E."/>
            <person name="Stark A."/>
            <person name="Stephan W."/>
            <person name="Strausberg R.L."/>
            <person name="Strempel S."/>
            <person name="Sturgill D."/>
            <person name="Sutton G."/>
            <person name="Sutton G.G."/>
            <person name="Tao W."/>
            <person name="Teichmann S."/>
            <person name="Tobari Y.N."/>
            <person name="Tomimura Y."/>
            <person name="Tsolas J.M."/>
            <person name="Valente V.L."/>
            <person name="Venter E."/>
            <person name="Venter J.C."/>
            <person name="Vicario S."/>
            <person name="Vieira F.G."/>
            <person name="Vilella A.J."/>
            <person name="Villasante A."/>
            <person name="Walenz B."/>
            <person name="Wang J."/>
            <person name="Wasserman M."/>
            <person name="Watts T."/>
            <person name="Wilson D."/>
            <person name="Wilson R.K."/>
            <person name="Wing R.A."/>
            <person name="Wolfner M.F."/>
            <person name="Wong A."/>
            <person name="Wong G.K."/>
            <person name="Wu C.I."/>
            <person name="Wu G."/>
            <person name="Yamamoto D."/>
            <person name="Yang H.P."/>
            <person name="Yang S.P."/>
            <person name="Yorke J.A."/>
            <person name="Yoshida K."/>
            <person name="Zdobnov E."/>
            <person name="Zhang P."/>
            <person name="Zhang Y."/>
            <person name="Zimin A.V."/>
            <person name="Baldwin J."/>
            <person name="Abdouelleil A."/>
            <person name="Abdulkadir J."/>
            <person name="Abebe A."/>
            <person name="Abera B."/>
            <person name="Abreu J."/>
            <person name="Acer S.C."/>
            <person name="Aftuck L."/>
            <person name="Alexander A."/>
            <person name="An P."/>
            <person name="Anderson E."/>
            <person name="Anderson S."/>
            <person name="Arachi H."/>
            <person name="Azer M."/>
            <person name="Bachantsang P."/>
            <person name="Barry A."/>
            <person name="Bayul T."/>
            <person name="Berlin A."/>
            <person name="Bessette D."/>
            <person name="Bloom T."/>
            <person name="Blye J."/>
            <person name="Boguslavskiy L."/>
            <person name="Bonnet C."/>
            <person name="Boukhgalter B."/>
            <person name="Bourzgui I."/>
            <person name="Brown A."/>
            <person name="Cahill P."/>
            <person name="Channer S."/>
            <person name="Cheshatsang Y."/>
            <person name="Chuda L."/>
            <person name="Citroen M."/>
            <person name="Collymore A."/>
            <person name="Cooke P."/>
            <person name="Costello M."/>
            <person name="D'Aco K."/>
            <person name="Daza R."/>
            <person name="De Haan G."/>
            <person name="DeGray S."/>
            <person name="DeMaso C."/>
            <person name="Dhargay N."/>
            <person name="Dooley K."/>
            <person name="Dooley E."/>
            <person name="Doricent M."/>
            <person name="Dorje P."/>
            <person name="Dorjee K."/>
            <person name="Dupes A."/>
            <person name="Elong R."/>
            <person name="Falk J."/>
            <person name="Farina A."/>
            <person name="Faro S."/>
            <person name="Ferguson D."/>
            <person name="Fisher S."/>
            <person name="Foley C.D."/>
            <person name="Franke A."/>
            <person name="Friedrich D."/>
            <person name="Gadbois L."/>
            <person name="Gearin G."/>
            <person name="Gearin C.R."/>
            <person name="Giannoukos G."/>
            <person name="Goode T."/>
            <person name="Graham J."/>
            <person name="Grandbois E."/>
            <person name="Grewal S."/>
            <person name="Gyaltsen K."/>
            <person name="Hafez N."/>
            <person name="Hagos B."/>
            <person name="Hall J."/>
            <person name="Henson C."/>
            <person name="Hollinger A."/>
            <person name="Honan T."/>
            <person name="Huard M.D."/>
            <person name="Hughes L."/>
            <person name="Hurhula B."/>
            <person name="Husby M.E."/>
            <person name="Kamat A."/>
            <person name="Kanga B."/>
            <person name="Kashin S."/>
            <person name="Khazanovich D."/>
            <person name="Kisner P."/>
            <person name="Lance K."/>
            <person name="Lara M."/>
            <person name="Lee W."/>
            <person name="Lennon N."/>
            <person name="Letendre F."/>
            <person name="LeVine R."/>
            <person name="Lipovsky A."/>
            <person name="Liu X."/>
            <person name="Liu J."/>
            <person name="Liu S."/>
            <person name="Lokyitsang T."/>
            <person name="Lokyitsang Y."/>
            <person name="Lubonja R."/>
            <person name="Lui A."/>
            <person name="MacDonald P."/>
            <person name="Magnisalis V."/>
            <person name="Maru K."/>
            <person name="Matthews C."/>
            <person name="McCusker W."/>
            <person name="McDonough S."/>
            <person name="Mehta T."/>
            <person name="Meldrim J."/>
            <person name="Meneus L."/>
            <person name="Mihai O."/>
            <person name="Mihalev A."/>
            <person name="Mihova T."/>
            <person name="Mittelman R."/>
            <person name="Mlenga V."/>
            <person name="Montmayeur A."/>
            <person name="Mulrain L."/>
            <person name="Navidi A."/>
            <person name="Naylor J."/>
            <person name="Negash T."/>
            <person name="Nguyen T."/>
            <person name="Nguyen N."/>
            <person name="Nicol R."/>
            <person name="Norbu C."/>
            <person name="Norbu N."/>
            <person name="Novod N."/>
            <person name="O'Neill B."/>
            <person name="Osman S."/>
            <person name="Markiewicz E."/>
            <person name="Oyono O.L."/>
            <person name="Patti C."/>
            <person name="Phunkhang P."/>
            <person name="Pierre F."/>
            <person name="Priest M."/>
            <person name="Raghuraman S."/>
            <person name="Rege F."/>
            <person name="Reyes R."/>
            <person name="Rise C."/>
            <person name="Rogov P."/>
            <person name="Ross K."/>
            <person name="Ryan E."/>
            <person name="Settipalli S."/>
            <person name="Shea T."/>
            <person name="Sherpa N."/>
            <person name="Shi L."/>
            <person name="Shih D."/>
            <person name="Sparrow T."/>
            <person name="Spaulding J."/>
            <person name="Stalker J."/>
            <person name="Stange-Thomann N."/>
            <person name="Stavropoulos S."/>
            <person name="Stone C."/>
            <person name="Strader C."/>
            <person name="Tesfaye S."/>
            <person name="Thomson T."/>
            <person name="Thoulutsang Y."/>
            <person name="Thoulutsang D."/>
            <person name="Topham K."/>
            <person name="Topping I."/>
            <person name="Tsamla T."/>
            <person name="Vassiliev H."/>
            <person name="Vo A."/>
            <person name="Wangchuk T."/>
            <person name="Wangdi T."/>
            <person name="Weiand M."/>
            <person name="Wilkinson J."/>
            <person name="Wilson A."/>
            <person name="Yadav S."/>
            <person name="Young G."/>
            <person name="Yu Q."/>
            <person name="Zembek L."/>
            <person name="Zhong D."/>
            <person name="Zimmer A."/>
            <person name="Zwirko Z."/>
            <person name="Jaffe D.B."/>
            <person name="Alvarez P."/>
            <person name="Brockman W."/>
            <person name="Butler J."/>
            <person name="Chin C."/>
            <person name="Gnerre S."/>
            <person name="Grabherr M."/>
            <person name="Kleber M."/>
            <person name="Mauceli E."/>
            <person name="MacCallum I."/>
        </authorList>
    </citation>
    <scope>NUCLEOTIDE SEQUENCE [LARGE SCALE GENOMIC DNA]</scope>
    <source>
        <strain evidence="3">MSH-3 / Tucson 14011-0111.49</strain>
    </source>
</reference>
<organism evidence="3">
    <name type="scientific">Drosophila persimilis</name>
    <name type="common">Fruit fly</name>
    <dbReference type="NCBI Taxonomy" id="7234"/>
    <lineage>
        <taxon>Eukaryota</taxon>
        <taxon>Metazoa</taxon>
        <taxon>Ecdysozoa</taxon>
        <taxon>Arthropoda</taxon>
        <taxon>Hexapoda</taxon>
        <taxon>Insecta</taxon>
        <taxon>Pterygota</taxon>
        <taxon>Neoptera</taxon>
        <taxon>Endopterygota</taxon>
        <taxon>Diptera</taxon>
        <taxon>Brachycera</taxon>
        <taxon>Muscomorpha</taxon>
        <taxon>Ephydroidea</taxon>
        <taxon>Drosophilidae</taxon>
        <taxon>Drosophila</taxon>
        <taxon>Sophophora</taxon>
    </lineage>
</organism>
<gene>
    <name evidence="2" type="primary">Dper\GL12706</name>
    <name evidence="2" type="ORF">Dper_GL12706</name>
</gene>
<sequence length="532" mass="59822">MSADEGKAKPSVYEHLMHHSIKRQFERNGTMSALRSGVHVKVLKMIKTNLGGSKDEPLAGPGVALGHDSFKENGLSSLINQLMMEYFEWFGYRHTMETFKMETGEKILPRQEIEERLAGKFQLKDVPILVQLVLRNQDSPPKKNLKVTPKKIVKLPLPVAKKTMKRQLPEKAMRHLIPEKSVKQQLSEKSVKQKLPEKSGKPKLAEKPVKQQLPDKSGKQQLPEISGRKIQLPEISGRRLQLPENSIPERCPKLKEKLETLRTLKETAKTDWNIPVSKLVQNNRKLTQGQIKKPDTVVKTQMKENQKASFATPRKETPESRPPVNSSESDELPSYDEHSDASSDIPDRHYYVEEEPPEVSYAPGHGEEGPYIDKQNKAETLYQQYQDEKPIDTSKGMNKQKSIASKHPPSKKSALTTIKKSAIKSKAFDVPEFIVTMTSRNKARDGLDLNKSMSCKNRSPGQSTPGRSPLWNKMPVEGDEPSLAVTKPQCPETHINGIDLDSSSENNESSDEDAAGDGYHNDDDNTSSDEDD</sequence>
<dbReference type="HOGENOM" id="CLU_038514_0_0_1"/>
<name>B4GM39_DROPE</name>
<feature type="compositionally biased region" description="Polar residues" evidence="1">
    <location>
        <begin position="451"/>
        <end position="466"/>
    </location>
</feature>
<evidence type="ECO:0000313" key="3">
    <source>
        <dbReference type="Proteomes" id="UP000008744"/>
    </source>
</evidence>
<feature type="compositionally biased region" description="Basic and acidic residues" evidence="1">
    <location>
        <begin position="189"/>
        <end position="209"/>
    </location>
</feature>
<keyword evidence="3" id="KW-1185">Reference proteome</keyword>
<dbReference type="InterPro" id="IPR006594">
    <property type="entry name" value="LisH"/>
</dbReference>
<dbReference type="KEGG" id="dpe:6594256"/>
<dbReference type="eggNOG" id="ENOG502S0C1">
    <property type="taxonomic scope" value="Eukaryota"/>
</dbReference>
<dbReference type="Gene3D" id="1.20.960.40">
    <property type="match status" value="1"/>
</dbReference>
<protein>
    <submittedName>
        <fullName evidence="2">GL12706</fullName>
    </submittedName>
</protein>
<feature type="region of interest" description="Disordered" evidence="1">
    <location>
        <begin position="437"/>
        <end position="532"/>
    </location>
</feature>
<evidence type="ECO:0000256" key="1">
    <source>
        <dbReference type="SAM" id="MobiDB-lite"/>
    </source>
</evidence>
<accession>B4GM39</accession>
<dbReference type="EMBL" id="CH479185">
    <property type="protein sequence ID" value="EDW38613.1"/>
    <property type="molecule type" value="Genomic_DNA"/>
</dbReference>